<evidence type="ECO:0000256" key="1">
    <source>
        <dbReference type="SAM" id="MobiDB-lite"/>
    </source>
</evidence>
<dbReference type="PIRSF" id="PIRSF026631">
    <property type="entry name" value="UCP026631"/>
    <property type="match status" value="1"/>
</dbReference>
<dbReference type="Pfam" id="PF03703">
    <property type="entry name" value="bPH_2"/>
    <property type="match status" value="3"/>
</dbReference>
<evidence type="ECO:0000313" key="5">
    <source>
        <dbReference type="Proteomes" id="UP000277671"/>
    </source>
</evidence>
<organism evidence="4 5">
    <name type="scientific">Micromonospora pisi</name>
    <dbReference type="NCBI Taxonomy" id="589240"/>
    <lineage>
        <taxon>Bacteria</taxon>
        <taxon>Bacillati</taxon>
        <taxon>Actinomycetota</taxon>
        <taxon>Actinomycetes</taxon>
        <taxon>Micromonosporales</taxon>
        <taxon>Micromonosporaceae</taxon>
        <taxon>Micromonospora</taxon>
    </lineage>
</organism>
<comment type="caution">
    <text evidence="4">The sequence shown here is derived from an EMBL/GenBank/DDBJ whole genome shotgun (WGS) entry which is preliminary data.</text>
</comment>
<keyword evidence="2" id="KW-0812">Transmembrane</keyword>
<feature type="domain" description="YdbS-like PH" evidence="3">
    <location>
        <begin position="408"/>
        <end position="475"/>
    </location>
</feature>
<gene>
    <name evidence="4" type="ORF">BDK92_1206</name>
</gene>
<feature type="transmembrane region" description="Helical" evidence="2">
    <location>
        <begin position="261"/>
        <end position="280"/>
    </location>
</feature>
<feature type="domain" description="YdbS-like PH" evidence="3">
    <location>
        <begin position="115"/>
        <end position="193"/>
    </location>
</feature>
<proteinExistence type="predicted"/>
<evidence type="ECO:0000256" key="2">
    <source>
        <dbReference type="SAM" id="Phobius"/>
    </source>
</evidence>
<dbReference type="InterPro" id="IPR005182">
    <property type="entry name" value="YdbS-like_PH"/>
</dbReference>
<dbReference type="PANTHER" id="PTHR34473:SF2">
    <property type="entry name" value="UPF0699 TRANSMEMBRANE PROTEIN YDBT"/>
    <property type="match status" value="1"/>
</dbReference>
<dbReference type="OrthoDB" id="3190163at2"/>
<feature type="transmembrane region" description="Helical" evidence="2">
    <location>
        <begin position="233"/>
        <end position="255"/>
    </location>
</feature>
<feature type="domain" description="YdbS-like PH" evidence="3">
    <location>
        <begin position="296"/>
        <end position="353"/>
    </location>
</feature>
<reference evidence="4 5" key="1">
    <citation type="submission" date="2018-10" db="EMBL/GenBank/DDBJ databases">
        <title>Sequencing the genomes of 1000 actinobacteria strains.</title>
        <authorList>
            <person name="Klenk H.-P."/>
        </authorList>
    </citation>
    <scope>NUCLEOTIDE SEQUENCE [LARGE SCALE GENOMIC DNA]</scope>
    <source>
        <strain evidence="4 5">DSM 45175</strain>
    </source>
</reference>
<keyword evidence="2" id="KW-0472">Membrane</keyword>
<dbReference type="PANTHER" id="PTHR34473">
    <property type="entry name" value="UPF0699 TRANSMEMBRANE PROTEIN YDBS"/>
    <property type="match status" value="1"/>
</dbReference>
<dbReference type="Proteomes" id="UP000277671">
    <property type="component" value="Unassembled WGS sequence"/>
</dbReference>
<dbReference type="EMBL" id="RBKT01000001">
    <property type="protein sequence ID" value="RKR86934.1"/>
    <property type="molecule type" value="Genomic_DNA"/>
</dbReference>
<dbReference type="InterPro" id="IPR014529">
    <property type="entry name" value="UCP026631"/>
</dbReference>
<protein>
    <submittedName>
        <fullName evidence="4">Putative membrane protein</fullName>
    </submittedName>
</protein>
<name>A0A495JEW9_9ACTN</name>
<accession>A0A495JEW9</accession>
<dbReference type="AlphaFoldDB" id="A0A495JEW9"/>
<feature type="region of interest" description="Disordered" evidence="1">
    <location>
        <begin position="1"/>
        <end position="61"/>
    </location>
</feature>
<sequence>MTEPPAPGSPAAQPPPTQPPAGQPPAVEPPAGQPQPVEPPAGQPPAVEPPAGQPPAVEPRKRLHPLSPLLHGANSLVVIIAALSWQTLGRVGIGWYAALVTVLLLGVVVLSLVSWYNTGYHVVGRELRIHEGLLWRRTRAIPLERLQSVEVVRPLLAQLSGLAELRLEVVGGGKTEAPLAYVAVADAVALRERLLGLAARTPPSTPSGDGRVEAPVPGELNRRHLLSVANRDLLVSQLLTPQALLLPFGVAFVVVQFLSAGSWSFIAVASTLTAMAGVLLQPLRRVLADWNFQLGRDEAGLRVRHGLLETRAQTVPLDRVQAVGVTWPLLWRVKGWLRLRLEVAGFSTDADAVNRADQLMPVGDPDTAQRVMAEVLPGVDLTMTLPPPPRRARWVHPLAQPVLGAGLSEQVFAVRQGLLTRQLVVVPYARIQSVRVVQGPLQRRLRLATVHADTAGGPGAAAQDRDIAEAWALAAELTARARAARTPR</sequence>
<keyword evidence="5" id="KW-1185">Reference proteome</keyword>
<feature type="compositionally biased region" description="Pro residues" evidence="1">
    <location>
        <begin position="1"/>
        <end position="57"/>
    </location>
</feature>
<evidence type="ECO:0000313" key="4">
    <source>
        <dbReference type="EMBL" id="RKR86934.1"/>
    </source>
</evidence>
<dbReference type="RefSeq" id="WP_121155337.1">
    <property type="nucleotide sequence ID" value="NZ_RBKT01000001.1"/>
</dbReference>
<keyword evidence="2" id="KW-1133">Transmembrane helix</keyword>
<evidence type="ECO:0000259" key="3">
    <source>
        <dbReference type="Pfam" id="PF03703"/>
    </source>
</evidence>
<feature type="transmembrane region" description="Helical" evidence="2">
    <location>
        <begin position="93"/>
        <end position="116"/>
    </location>
</feature>